<protein>
    <recommendedName>
        <fullName evidence="3">NAD-dependent epimerase/dehydratase domain-containing protein</fullName>
    </recommendedName>
</protein>
<accession>A0AAD5YVJ3</accession>
<dbReference type="Proteomes" id="UP001213000">
    <property type="component" value="Unassembled WGS sequence"/>
</dbReference>
<dbReference type="Pfam" id="PF01370">
    <property type="entry name" value="Epimerase"/>
    <property type="match status" value="1"/>
</dbReference>
<dbReference type="InterPro" id="IPR001509">
    <property type="entry name" value="Epimerase_deHydtase"/>
</dbReference>
<evidence type="ECO:0000313" key="5">
    <source>
        <dbReference type="Proteomes" id="UP001213000"/>
    </source>
</evidence>
<comment type="similarity">
    <text evidence="2">Belongs to the NAD(P)-dependent epimerase/dehydratase family. Dihydroflavonol-4-reductase subfamily.</text>
</comment>
<proteinExistence type="inferred from homology"/>
<evidence type="ECO:0000256" key="2">
    <source>
        <dbReference type="ARBA" id="ARBA00023445"/>
    </source>
</evidence>
<dbReference type="EMBL" id="JANIEX010000021">
    <property type="protein sequence ID" value="KAJ3576029.1"/>
    <property type="molecule type" value="Genomic_DNA"/>
</dbReference>
<dbReference type="SUPFAM" id="SSF51735">
    <property type="entry name" value="NAD(P)-binding Rossmann-fold domains"/>
    <property type="match status" value="1"/>
</dbReference>
<evidence type="ECO:0000256" key="1">
    <source>
        <dbReference type="ARBA" id="ARBA00023002"/>
    </source>
</evidence>
<dbReference type="PANTHER" id="PTHR10366:SF564">
    <property type="entry name" value="STEROL-4-ALPHA-CARBOXYLATE 3-DEHYDROGENASE, DECARBOXYLATING"/>
    <property type="match status" value="1"/>
</dbReference>
<keyword evidence="5" id="KW-1185">Reference proteome</keyword>
<evidence type="ECO:0000259" key="3">
    <source>
        <dbReference type="Pfam" id="PF01370"/>
    </source>
</evidence>
<dbReference type="InterPro" id="IPR050425">
    <property type="entry name" value="NAD(P)_dehydrat-like"/>
</dbReference>
<feature type="domain" description="NAD-dependent epimerase/dehydratase" evidence="3">
    <location>
        <begin position="13"/>
        <end position="276"/>
    </location>
</feature>
<reference evidence="4" key="1">
    <citation type="submission" date="2022-07" db="EMBL/GenBank/DDBJ databases">
        <title>Genome Sequence of Leucocoprinus birnbaumii.</title>
        <authorList>
            <person name="Buettner E."/>
        </authorList>
    </citation>
    <scope>NUCLEOTIDE SEQUENCE</scope>
    <source>
        <strain evidence="4">VT141</strain>
    </source>
</reference>
<evidence type="ECO:0000313" key="4">
    <source>
        <dbReference type="EMBL" id="KAJ3576029.1"/>
    </source>
</evidence>
<organism evidence="4 5">
    <name type="scientific">Leucocoprinus birnbaumii</name>
    <dbReference type="NCBI Taxonomy" id="56174"/>
    <lineage>
        <taxon>Eukaryota</taxon>
        <taxon>Fungi</taxon>
        <taxon>Dikarya</taxon>
        <taxon>Basidiomycota</taxon>
        <taxon>Agaricomycotina</taxon>
        <taxon>Agaricomycetes</taxon>
        <taxon>Agaricomycetidae</taxon>
        <taxon>Agaricales</taxon>
        <taxon>Agaricineae</taxon>
        <taxon>Agaricaceae</taxon>
        <taxon>Leucocoprinus</taxon>
    </lineage>
</organism>
<dbReference type="InterPro" id="IPR036291">
    <property type="entry name" value="NAD(P)-bd_dom_sf"/>
</dbReference>
<keyword evidence="1" id="KW-0560">Oxidoreductase</keyword>
<gene>
    <name evidence="4" type="ORF">NP233_g699</name>
</gene>
<dbReference type="GO" id="GO:0016616">
    <property type="term" value="F:oxidoreductase activity, acting on the CH-OH group of donors, NAD or NADP as acceptor"/>
    <property type="evidence" value="ECO:0007669"/>
    <property type="project" value="TreeGrafter"/>
</dbReference>
<name>A0AAD5YVJ3_9AGAR</name>
<dbReference type="Gene3D" id="3.40.50.720">
    <property type="entry name" value="NAD(P)-binding Rossmann-like Domain"/>
    <property type="match status" value="1"/>
</dbReference>
<sequence>MPAVTKAPAETKVLVTGVNGYIAMWIVRYLLEQGYFVRGTVRSEAKARPVLEHFKEYHDNGKLEVVAIPDSTQEGAYDVFVQDLDAIIHTASPVHDEPGEPSAALQILKSALAHGKNLKRVVYTSSTGAIRRSEVVETSGPITKIYTENDWNDDSVELVKKLGKDAKASDKYQASKVYAERAAWDFVKAHEAEISWDLCALNVGFTMGPFLQNWKDPSSFNWTSKFFYDLVFDPTPKSKSLLETSNSSIDVRDCALAHVLAIQKPEAGNERIILVGAFIITHDWLEEANRLKGEFKFSTLSIVPPYPEIQKNYSPLYDNTKAREILGINFRRAEEMTRGLLEDYARKGW</sequence>
<dbReference type="PANTHER" id="PTHR10366">
    <property type="entry name" value="NAD DEPENDENT EPIMERASE/DEHYDRATASE"/>
    <property type="match status" value="1"/>
</dbReference>
<dbReference type="AlphaFoldDB" id="A0AAD5YVJ3"/>
<comment type="caution">
    <text evidence="4">The sequence shown here is derived from an EMBL/GenBank/DDBJ whole genome shotgun (WGS) entry which is preliminary data.</text>
</comment>